<feature type="signal peptide" evidence="1">
    <location>
        <begin position="1"/>
        <end position="24"/>
    </location>
</feature>
<evidence type="ECO:0000313" key="2">
    <source>
        <dbReference type="EMBL" id="QXO19355.1"/>
    </source>
</evidence>
<proteinExistence type="predicted"/>
<evidence type="ECO:0000256" key="1">
    <source>
        <dbReference type="SAM" id="SignalP"/>
    </source>
</evidence>
<dbReference type="PROSITE" id="PS51257">
    <property type="entry name" value="PROKAR_LIPOPROTEIN"/>
    <property type="match status" value="1"/>
</dbReference>
<organism evidence="2 3">
    <name type="scientific">Vibrio ostreae</name>
    <dbReference type="NCBI Taxonomy" id="2841925"/>
    <lineage>
        <taxon>Bacteria</taxon>
        <taxon>Pseudomonadati</taxon>
        <taxon>Pseudomonadota</taxon>
        <taxon>Gammaproteobacteria</taxon>
        <taxon>Vibrionales</taxon>
        <taxon>Vibrionaceae</taxon>
        <taxon>Vibrio</taxon>
    </lineage>
</organism>
<dbReference type="KEGG" id="vos:KNV97_15435"/>
<dbReference type="AlphaFoldDB" id="A0A975UCV9"/>
<reference evidence="2" key="1">
    <citation type="submission" date="2021-06" db="EMBL/GenBank/DDBJ databases">
        <title>Vibrio nov. sp., novel gut bacterium isolated from Yellow Sea oyster.</title>
        <authorList>
            <person name="Muhammad N."/>
            <person name="Nguyen T.H."/>
            <person name="Lee Y.-J."/>
            <person name="Ko J."/>
            <person name="Kim S.-G."/>
        </authorList>
    </citation>
    <scope>NUCLEOTIDE SEQUENCE</scope>
    <source>
        <strain evidence="2">OG9-811</strain>
    </source>
</reference>
<keyword evidence="1" id="KW-0732">Signal</keyword>
<evidence type="ECO:0008006" key="4">
    <source>
        <dbReference type="Google" id="ProtNLM"/>
    </source>
</evidence>
<evidence type="ECO:0000313" key="3">
    <source>
        <dbReference type="Proteomes" id="UP000694232"/>
    </source>
</evidence>
<accession>A0A975UCV9</accession>
<name>A0A975UCV9_9VIBR</name>
<dbReference type="EMBL" id="CP076643">
    <property type="protein sequence ID" value="QXO19355.1"/>
    <property type="molecule type" value="Genomic_DNA"/>
</dbReference>
<keyword evidence="3" id="KW-1185">Reference proteome</keyword>
<protein>
    <recommendedName>
        <fullName evidence="4">Lipoprotein</fullName>
    </recommendedName>
</protein>
<dbReference type="Proteomes" id="UP000694232">
    <property type="component" value="Chromosome 1"/>
</dbReference>
<feature type="chain" id="PRO_5037031615" description="Lipoprotein" evidence="1">
    <location>
        <begin position="25"/>
        <end position="89"/>
    </location>
</feature>
<gene>
    <name evidence="2" type="ORF">KNV97_15435</name>
</gene>
<sequence length="89" mass="9619">MKAFMLVSIVAMLGLTGCANQNHAGVHRLGSHVAQIRSEQTFNPNATQENLGVVPDGNGERMEDVYSIYTGKKVEVLQGSNSQVIKGFQ</sequence>